<feature type="transmembrane region" description="Helical" evidence="6">
    <location>
        <begin position="226"/>
        <end position="243"/>
    </location>
</feature>
<dbReference type="InterPro" id="IPR004813">
    <property type="entry name" value="OPT"/>
</dbReference>
<dbReference type="Proteomes" id="UP000183080">
    <property type="component" value="Unassembled WGS sequence"/>
</dbReference>
<feature type="transmembrane region" description="Helical" evidence="6">
    <location>
        <begin position="549"/>
        <end position="569"/>
    </location>
</feature>
<evidence type="ECO:0000313" key="7">
    <source>
        <dbReference type="EMBL" id="OIR17528.1"/>
    </source>
</evidence>
<dbReference type="AlphaFoldDB" id="A0A1J5TMU0"/>
<dbReference type="Pfam" id="PF03169">
    <property type="entry name" value="OPT"/>
    <property type="match status" value="1"/>
</dbReference>
<comment type="subcellular location">
    <subcellularLocation>
        <location evidence="1">Membrane</location>
        <topology evidence="1">Multi-pass membrane protein</topology>
    </subcellularLocation>
</comment>
<feature type="transmembrane region" description="Helical" evidence="6">
    <location>
        <begin position="365"/>
        <end position="384"/>
    </location>
</feature>
<evidence type="ECO:0000256" key="4">
    <source>
        <dbReference type="ARBA" id="ARBA00022989"/>
    </source>
</evidence>
<evidence type="ECO:0000313" key="8">
    <source>
        <dbReference type="Proteomes" id="UP000183080"/>
    </source>
</evidence>
<organism evidence="7 8">
    <name type="scientific">Marine Group III euryarchaeote CG-Epi1</name>
    <dbReference type="NCBI Taxonomy" id="1888995"/>
    <lineage>
        <taxon>Archaea</taxon>
        <taxon>Methanobacteriati</taxon>
        <taxon>Thermoplasmatota</taxon>
        <taxon>Thermoplasmata</taxon>
        <taxon>Candidatus Thermoprofundales</taxon>
    </lineage>
</organism>
<feature type="transmembrane region" description="Helical" evidence="6">
    <location>
        <begin position="314"/>
        <end position="334"/>
    </location>
</feature>
<feature type="transmembrane region" description="Helical" evidence="6">
    <location>
        <begin position="88"/>
        <end position="107"/>
    </location>
</feature>
<evidence type="ECO:0000256" key="1">
    <source>
        <dbReference type="ARBA" id="ARBA00004141"/>
    </source>
</evidence>
<proteinExistence type="predicted"/>
<feature type="transmembrane region" description="Helical" evidence="6">
    <location>
        <begin position="507"/>
        <end position="528"/>
    </location>
</feature>
<dbReference type="GO" id="GO:0016020">
    <property type="term" value="C:membrane"/>
    <property type="evidence" value="ECO:0007669"/>
    <property type="project" value="UniProtKB-SubCell"/>
</dbReference>
<dbReference type="InterPro" id="IPR045035">
    <property type="entry name" value="YSL-like"/>
</dbReference>
<evidence type="ECO:0000256" key="3">
    <source>
        <dbReference type="ARBA" id="ARBA00022692"/>
    </source>
</evidence>
<dbReference type="PANTHER" id="PTHR31645">
    <property type="entry name" value="OLIGOPEPTIDE TRANSPORTER YGL114W-RELATED"/>
    <property type="match status" value="1"/>
</dbReference>
<evidence type="ECO:0008006" key="9">
    <source>
        <dbReference type="Google" id="ProtNLM"/>
    </source>
</evidence>
<keyword evidence="2" id="KW-0813">Transport</keyword>
<accession>A0A1J5TMU0</accession>
<sequence length="701" mass="75957">MSKVRTSAYRQTPTPEGLKAIENGTLDYFDTEMYANFNTEVLEEYLEEKNRGDGFGTTKWKWNQMLLGLGIGIIFAIINQYVGLKVGMIVSGSWYVAYLSAMALRWTPGEVNLSASASTGASMVCTGFVFTYPAIYLLAYSPKYEMNGEQLIDSSLLLPDSWALAGVAMVASILGGFLGCLYFIIFRRVWLVEDPLPLPGFEANIKLMDIAGETAKEGGMESAMHSIRLVGISTAIVMFFTFLRDWPLLGTGSNDAAGEEIKTSVLSSALEGTEWYDGGDLTVPMSNSLTNYTWLGFGLTPMMIAIGWFMKFRVALLVSLGTFFTWFVVTPLAYQYDYPFYYPLDGNYHSISQYSPMGSIMSYSYVARPMAIGAILGGGITGLLKMAPVFRTTASDVIDIFKGEGDDASRKDYVKGKGWYEWPISHIPVLLLVSLVGITITFATQFGFLASFIFSLVLCLTTFALGAIAVKVMGETSIEPVSGTSFIVLLMLVLVFKAIGLNESDTAILALVGTTVFGGAISMSGTVIGDYKPGLYVGNRPMHIMKTELVGIVPGTIVAALFAGLLSLALARGDLILYAPQANAFAAFAQIMLGGQTPWGLLAVGIVIGVFMELLTGMGTAFGLGMYLPMVVTLPMVVGGALRDYWEARFLDVAVEKEGLSEKQRTMRLLNTYMIATGCIVGEALLGTFLAIYYVLPLVTG</sequence>
<evidence type="ECO:0000256" key="2">
    <source>
        <dbReference type="ARBA" id="ARBA00022448"/>
    </source>
</evidence>
<dbReference type="GO" id="GO:0035673">
    <property type="term" value="F:oligopeptide transmembrane transporter activity"/>
    <property type="evidence" value="ECO:0007669"/>
    <property type="project" value="InterPro"/>
</dbReference>
<feature type="transmembrane region" description="Helical" evidence="6">
    <location>
        <begin position="292"/>
        <end position="309"/>
    </location>
</feature>
<dbReference type="STRING" id="1888995.BD935_02470"/>
<feature type="transmembrane region" description="Helical" evidence="6">
    <location>
        <begin position="624"/>
        <end position="642"/>
    </location>
</feature>
<feature type="transmembrane region" description="Helical" evidence="6">
    <location>
        <begin position="119"/>
        <end position="141"/>
    </location>
</feature>
<keyword evidence="4 6" id="KW-1133">Transmembrane helix</keyword>
<evidence type="ECO:0000256" key="5">
    <source>
        <dbReference type="ARBA" id="ARBA00023136"/>
    </source>
</evidence>
<feature type="transmembrane region" description="Helical" evidence="6">
    <location>
        <begin position="419"/>
        <end position="442"/>
    </location>
</feature>
<keyword evidence="5 6" id="KW-0472">Membrane</keyword>
<protein>
    <recommendedName>
        <fullName evidence="9">Oligopeptide transporter, OPT family</fullName>
    </recommendedName>
</protein>
<feature type="transmembrane region" description="Helical" evidence="6">
    <location>
        <begin position="65"/>
        <end position="82"/>
    </location>
</feature>
<feature type="transmembrane region" description="Helical" evidence="6">
    <location>
        <begin position="673"/>
        <end position="696"/>
    </location>
</feature>
<reference evidence="7 8" key="1">
    <citation type="submission" date="2016-08" db="EMBL/GenBank/DDBJ databases">
        <title>New Insights into Marine Group III Euryarchaeota, from dark to light.</title>
        <authorList>
            <person name="Haro-Moreno J.M."/>
            <person name="Rodriguez-Valera F."/>
            <person name="Lopez-Garcia P."/>
            <person name="Moreira D."/>
            <person name="Martin-Cuadrado A.B."/>
        </authorList>
    </citation>
    <scope>NUCLEOTIDE SEQUENCE [LARGE SCALE GENOMIC DNA]</scope>
    <source>
        <strain evidence="7">CG-Epi1</strain>
    </source>
</reference>
<feature type="transmembrane region" description="Helical" evidence="6">
    <location>
        <begin position="161"/>
        <end position="185"/>
    </location>
</feature>
<evidence type="ECO:0000256" key="6">
    <source>
        <dbReference type="SAM" id="Phobius"/>
    </source>
</evidence>
<gene>
    <name evidence="7" type="ORF">BD935_02470</name>
</gene>
<feature type="transmembrane region" description="Helical" evidence="6">
    <location>
        <begin position="448"/>
        <end position="469"/>
    </location>
</feature>
<name>A0A1J5TMU0_9ARCH</name>
<dbReference type="PANTHER" id="PTHR31645:SF0">
    <property type="entry name" value="OLIGOPEPTIDE TRANSPORTER YGL114W-RELATED"/>
    <property type="match status" value="1"/>
</dbReference>
<dbReference type="EMBL" id="MIZA01000022">
    <property type="protein sequence ID" value="OIR17528.1"/>
    <property type="molecule type" value="Genomic_DNA"/>
</dbReference>
<comment type="caution">
    <text evidence="7">The sequence shown here is derived from an EMBL/GenBank/DDBJ whole genome shotgun (WGS) entry which is preliminary data.</text>
</comment>
<feature type="transmembrane region" description="Helical" evidence="6">
    <location>
        <begin position="481"/>
        <end position="501"/>
    </location>
</feature>
<keyword evidence="3 6" id="KW-0812">Transmembrane</keyword>